<reference evidence="2 4" key="3">
    <citation type="submission" date="2018-03" db="EMBL/GenBank/DDBJ databases">
        <title>Genomic Encyclopedia of Archaeal and Bacterial Type Strains, Phase II (KMG-II): from individual species to whole genera.</title>
        <authorList>
            <person name="Goeker M."/>
        </authorList>
    </citation>
    <scope>NUCLEOTIDE SEQUENCE [LARGE SCALE GENOMIC DNA]</scope>
    <source>
        <strain evidence="2 4">DSM 25227</strain>
    </source>
</reference>
<reference evidence="5" key="1">
    <citation type="submission" date="2016-10" db="EMBL/GenBank/DDBJ databases">
        <authorList>
            <person name="Varghese N."/>
            <person name="Submissions S."/>
        </authorList>
    </citation>
    <scope>NUCLEOTIDE SEQUENCE [LARGE SCALE GENOMIC DNA]</scope>
    <source>
        <strain evidence="5">DSM 25227</strain>
    </source>
</reference>
<proteinExistence type="predicted"/>
<dbReference type="EMBL" id="UETC01000001">
    <property type="protein sequence ID" value="SSA38249.1"/>
    <property type="molecule type" value="Genomic_DNA"/>
</dbReference>
<dbReference type="RefSeq" id="WP_109562569.1">
    <property type="nucleotide sequence ID" value="NZ_QGDJ01000001.1"/>
</dbReference>
<dbReference type="Proteomes" id="UP000245839">
    <property type="component" value="Unassembled WGS sequence"/>
</dbReference>
<name>A0A2Y9A6M2_9RHOB</name>
<evidence type="ECO:0000313" key="2">
    <source>
        <dbReference type="EMBL" id="PWJ21971.1"/>
    </source>
</evidence>
<evidence type="ECO:0008006" key="6">
    <source>
        <dbReference type="Google" id="ProtNLM"/>
    </source>
</evidence>
<evidence type="ECO:0000256" key="1">
    <source>
        <dbReference type="SAM" id="MobiDB-lite"/>
    </source>
</evidence>
<organism evidence="3 5">
    <name type="scientific">Jannaschia seohaensis</name>
    <dbReference type="NCBI Taxonomy" id="475081"/>
    <lineage>
        <taxon>Bacteria</taxon>
        <taxon>Pseudomonadati</taxon>
        <taxon>Pseudomonadota</taxon>
        <taxon>Alphaproteobacteria</taxon>
        <taxon>Rhodobacterales</taxon>
        <taxon>Roseobacteraceae</taxon>
        <taxon>Jannaschia</taxon>
    </lineage>
</organism>
<feature type="region of interest" description="Disordered" evidence="1">
    <location>
        <begin position="1"/>
        <end position="24"/>
    </location>
</feature>
<dbReference type="Proteomes" id="UP000251571">
    <property type="component" value="Unassembled WGS sequence"/>
</dbReference>
<evidence type="ECO:0000313" key="3">
    <source>
        <dbReference type="EMBL" id="SSA38249.1"/>
    </source>
</evidence>
<keyword evidence="4" id="KW-1185">Reference proteome</keyword>
<dbReference type="OrthoDB" id="7658488at2"/>
<accession>A0A2Y9A6M2</accession>
<reference evidence="3" key="2">
    <citation type="submission" date="2016-10" db="EMBL/GenBank/DDBJ databases">
        <authorList>
            <person name="Cai Z."/>
        </authorList>
    </citation>
    <scope>NUCLEOTIDE SEQUENCE [LARGE SCALE GENOMIC DNA]</scope>
    <source>
        <strain evidence="3">DSM 25227</strain>
    </source>
</reference>
<gene>
    <name evidence="2" type="ORF">BCF38_101380</name>
    <name evidence="3" type="ORF">SAMN05421539_101380</name>
</gene>
<evidence type="ECO:0000313" key="5">
    <source>
        <dbReference type="Proteomes" id="UP000251571"/>
    </source>
</evidence>
<protein>
    <recommendedName>
        <fullName evidence="6">PilZ domain-containing protein</fullName>
    </recommendedName>
</protein>
<evidence type="ECO:0000313" key="4">
    <source>
        <dbReference type="Proteomes" id="UP000245839"/>
    </source>
</evidence>
<sequence length="119" mass="13702">MEQTESDILPQEVRDGLAARPVREPRRPVRGMRLRVGDVWYPIRSLDETGFDLDLEFAPKLRGLVEIHDGATLLRTGLVVAAEPSRDVMHYDFKMTTEARRTPPRDYVRAEPWDAAETR</sequence>
<dbReference type="EMBL" id="QGDJ01000001">
    <property type="protein sequence ID" value="PWJ21971.1"/>
    <property type="molecule type" value="Genomic_DNA"/>
</dbReference>
<dbReference type="AlphaFoldDB" id="A0A2Y9A6M2"/>
<feature type="compositionally biased region" description="Basic and acidic residues" evidence="1">
    <location>
        <begin position="12"/>
        <end position="24"/>
    </location>
</feature>